<feature type="transmembrane region" description="Helical" evidence="6">
    <location>
        <begin position="69"/>
        <end position="89"/>
    </location>
</feature>
<organism evidence="7 8">
    <name type="scientific">Azospirillum picis</name>
    <dbReference type="NCBI Taxonomy" id="488438"/>
    <lineage>
        <taxon>Bacteria</taxon>
        <taxon>Pseudomonadati</taxon>
        <taxon>Pseudomonadota</taxon>
        <taxon>Alphaproteobacteria</taxon>
        <taxon>Rhodospirillales</taxon>
        <taxon>Azospirillaceae</taxon>
        <taxon>Azospirillum</taxon>
    </lineage>
</organism>
<evidence type="ECO:0000256" key="3">
    <source>
        <dbReference type="ARBA" id="ARBA00022692"/>
    </source>
</evidence>
<dbReference type="PANTHER" id="PTHR33931">
    <property type="entry name" value="HOLIN-LIKE PROTEIN CIDA-RELATED"/>
    <property type="match status" value="1"/>
</dbReference>
<gene>
    <name evidence="7" type="ORF">QO018_006126</name>
</gene>
<accession>A0ABU0MVX7</accession>
<dbReference type="Proteomes" id="UP001244552">
    <property type="component" value="Unassembled WGS sequence"/>
</dbReference>
<comment type="caution">
    <text evidence="7">The sequence shown here is derived from an EMBL/GenBank/DDBJ whole genome shotgun (WGS) entry which is preliminary data.</text>
</comment>
<evidence type="ECO:0000313" key="8">
    <source>
        <dbReference type="Proteomes" id="UP001244552"/>
    </source>
</evidence>
<evidence type="ECO:0000256" key="6">
    <source>
        <dbReference type="SAM" id="Phobius"/>
    </source>
</evidence>
<name>A0ABU0MVX7_9PROT</name>
<keyword evidence="3 6" id="KW-0812">Transmembrane</keyword>
<dbReference type="Pfam" id="PF03788">
    <property type="entry name" value="LrgA"/>
    <property type="match status" value="1"/>
</dbReference>
<comment type="subcellular location">
    <subcellularLocation>
        <location evidence="1">Cell membrane</location>
        <topology evidence="1">Multi-pass membrane protein</topology>
    </subcellularLocation>
</comment>
<keyword evidence="8" id="KW-1185">Reference proteome</keyword>
<feature type="transmembrane region" description="Helical" evidence="6">
    <location>
        <begin position="40"/>
        <end position="57"/>
    </location>
</feature>
<dbReference type="InterPro" id="IPR005538">
    <property type="entry name" value="LrgA/CidA"/>
</dbReference>
<dbReference type="RefSeq" id="WP_209986813.1">
    <property type="nucleotide sequence ID" value="NZ_JAGINO010000020.1"/>
</dbReference>
<keyword evidence="4 6" id="KW-1133">Transmembrane helix</keyword>
<evidence type="ECO:0000256" key="2">
    <source>
        <dbReference type="ARBA" id="ARBA00022475"/>
    </source>
</evidence>
<evidence type="ECO:0000256" key="1">
    <source>
        <dbReference type="ARBA" id="ARBA00004651"/>
    </source>
</evidence>
<keyword evidence="2" id="KW-1003">Cell membrane</keyword>
<keyword evidence="5 6" id="KW-0472">Membrane</keyword>
<dbReference type="EMBL" id="JAUSVU010000041">
    <property type="protein sequence ID" value="MDQ0537226.1"/>
    <property type="molecule type" value="Genomic_DNA"/>
</dbReference>
<protein>
    <submittedName>
        <fullName evidence="7">Holin-like protein</fullName>
    </submittedName>
</protein>
<dbReference type="PANTHER" id="PTHR33931:SF2">
    <property type="entry name" value="HOLIN-LIKE PROTEIN CIDA"/>
    <property type="match status" value="1"/>
</dbReference>
<evidence type="ECO:0000256" key="5">
    <source>
        <dbReference type="ARBA" id="ARBA00023136"/>
    </source>
</evidence>
<sequence>MLSAHFPRSRTFRDSRILQVGLIGLFWLAGEALVRLTGLPLPGGIVGMAIVLLLLASHRLNPGSMRRGAEWLLAEMLLFFVPAVLALMNHREFLGLLGLKILAVIAGGTLAVMAVTALTVELFYRWRSKHGAADTLVG</sequence>
<evidence type="ECO:0000256" key="4">
    <source>
        <dbReference type="ARBA" id="ARBA00022989"/>
    </source>
</evidence>
<proteinExistence type="predicted"/>
<reference evidence="7 8" key="1">
    <citation type="submission" date="2023-07" db="EMBL/GenBank/DDBJ databases">
        <title>Genomic Encyclopedia of Type Strains, Phase IV (KMG-IV): sequencing the most valuable type-strain genomes for metagenomic binning, comparative biology and taxonomic classification.</title>
        <authorList>
            <person name="Goeker M."/>
        </authorList>
    </citation>
    <scope>NUCLEOTIDE SEQUENCE [LARGE SCALE GENOMIC DNA]</scope>
    <source>
        <strain evidence="7 8">DSM 19922</strain>
    </source>
</reference>
<evidence type="ECO:0000313" key="7">
    <source>
        <dbReference type="EMBL" id="MDQ0537226.1"/>
    </source>
</evidence>
<feature type="transmembrane region" description="Helical" evidence="6">
    <location>
        <begin position="101"/>
        <end position="124"/>
    </location>
</feature>